<dbReference type="Gene3D" id="3.30.460.10">
    <property type="entry name" value="Beta Polymerase, domain 2"/>
    <property type="match status" value="1"/>
</dbReference>
<name>A0ABS2RGG3_9ACTN</name>
<protein>
    <recommendedName>
        <fullName evidence="3">Nucleotidyltransferase domain-containing protein</fullName>
    </recommendedName>
</protein>
<evidence type="ECO:0000313" key="1">
    <source>
        <dbReference type="EMBL" id="MBM7797622.1"/>
    </source>
</evidence>
<dbReference type="RefSeq" id="WP_204916280.1">
    <property type="nucleotide sequence ID" value="NZ_BAAAQP010000011.1"/>
</dbReference>
<dbReference type="InterPro" id="IPR043519">
    <property type="entry name" value="NT_sf"/>
</dbReference>
<dbReference type="EMBL" id="JAFBCF010000001">
    <property type="protein sequence ID" value="MBM7797622.1"/>
    <property type="molecule type" value="Genomic_DNA"/>
</dbReference>
<dbReference type="SUPFAM" id="SSF81301">
    <property type="entry name" value="Nucleotidyltransferase"/>
    <property type="match status" value="1"/>
</dbReference>
<proteinExistence type="predicted"/>
<keyword evidence="2" id="KW-1185">Reference proteome</keyword>
<evidence type="ECO:0008006" key="3">
    <source>
        <dbReference type="Google" id="ProtNLM"/>
    </source>
</evidence>
<comment type="caution">
    <text evidence="1">The sequence shown here is derived from an EMBL/GenBank/DDBJ whole genome shotgun (WGS) entry which is preliminary data.</text>
</comment>
<gene>
    <name evidence="1" type="ORF">JOE57_000543</name>
</gene>
<evidence type="ECO:0000313" key="2">
    <source>
        <dbReference type="Proteomes" id="UP000704762"/>
    </source>
</evidence>
<organism evidence="1 2">
    <name type="scientific">Microlunatus panaciterrae</name>
    <dbReference type="NCBI Taxonomy" id="400768"/>
    <lineage>
        <taxon>Bacteria</taxon>
        <taxon>Bacillati</taxon>
        <taxon>Actinomycetota</taxon>
        <taxon>Actinomycetes</taxon>
        <taxon>Propionibacteriales</taxon>
        <taxon>Propionibacteriaceae</taxon>
        <taxon>Microlunatus</taxon>
    </lineage>
</organism>
<accession>A0ABS2RGG3</accession>
<dbReference type="Proteomes" id="UP000704762">
    <property type="component" value="Unassembled WGS sequence"/>
</dbReference>
<reference evidence="1 2" key="1">
    <citation type="submission" date="2021-01" db="EMBL/GenBank/DDBJ databases">
        <title>Sequencing the genomes of 1000 actinobacteria strains.</title>
        <authorList>
            <person name="Klenk H.-P."/>
        </authorList>
    </citation>
    <scope>NUCLEOTIDE SEQUENCE [LARGE SCALE GENOMIC DNA]</scope>
    <source>
        <strain evidence="1 2">DSM 18662</strain>
    </source>
</reference>
<sequence length="242" mass="27000">MSWQLDLLDRARSYAEHESAVAELWVLGSAAQPELLDQWSDLDLGLVVVGELDLDPLLSQIGRLWALDQSSSPTQSTFRMIFDDGRRLDLVVADHAQLAGRDGRLLVSSVQSSTSVMAQVHLTSTSASADVNQARFVAAQSVIKLGRGDRLIGTHLGLELLQLCLVQAMLLRDRDEDRTAHRFGTVRDDLAERVVKLCRRPLDTDWRHLVSDATEVFDQLHSELEPHYRPDWSGLSALLGLR</sequence>